<evidence type="ECO:0000256" key="4">
    <source>
        <dbReference type="ARBA" id="ARBA00012448"/>
    </source>
</evidence>
<dbReference type="UniPathway" id="UPA00219"/>
<evidence type="ECO:0000256" key="8">
    <source>
        <dbReference type="ARBA" id="ARBA00022801"/>
    </source>
</evidence>
<evidence type="ECO:0000256" key="5">
    <source>
        <dbReference type="ARBA" id="ARBA00022645"/>
    </source>
</evidence>
<feature type="binding site" evidence="14">
    <location>
        <position position="227"/>
    </location>
    <ligand>
        <name>substrate</name>
    </ligand>
</feature>
<dbReference type="AlphaFoldDB" id="A0A162KJT9"/>
<dbReference type="InterPro" id="IPR001967">
    <property type="entry name" value="Peptidase_S11_N"/>
</dbReference>
<dbReference type="Pfam" id="PF07943">
    <property type="entry name" value="PBP5_C"/>
    <property type="match status" value="1"/>
</dbReference>
<evidence type="ECO:0000256" key="6">
    <source>
        <dbReference type="ARBA" id="ARBA00022670"/>
    </source>
</evidence>
<dbReference type="EMBL" id="LITT01000062">
    <property type="protein sequence ID" value="OAA83332.1"/>
    <property type="molecule type" value="Genomic_DNA"/>
</dbReference>
<evidence type="ECO:0000256" key="3">
    <source>
        <dbReference type="ARBA" id="ARBA00007164"/>
    </source>
</evidence>
<dbReference type="Proteomes" id="UP000077407">
    <property type="component" value="Unassembled WGS sequence"/>
</dbReference>
<feature type="chain" id="PRO_5007836597" description="serine-type D-Ala-D-Ala carboxypeptidase" evidence="16">
    <location>
        <begin position="27"/>
        <end position="367"/>
    </location>
</feature>
<keyword evidence="7 16" id="KW-0732">Signal</keyword>
<keyword evidence="11" id="KW-0961">Cell wall biogenesis/degradation</keyword>
<keyword evidence="10" id="KW-0573">Peptidoglycan synthesis</keyword>
<comment type="catalytic activity">
    <reaction evidence="12">
        <text>Preferential cleavage: (Ac)2-L-Lys-D-Ala-|-D-Ala. Also transpeptidation of peptidyl-alanyl moieties that are N-acyl substituents of D-alanine.</text>
        <dbReference type="EC" id="3.4.16.4"/>
    </reaction>
</comment>
<dbReference type="GO" id="GO:0006508">
    <property type="term" value="P:proteolysis"/>
    <property type="evidence" value="ECO:0007669"/>
    <property type="project" value="UniProtKB-KW"/>
</dbReference>
<proteinExistence type="inferred from homology"/>
<organism evidence="18 19">
    <name type="scientific">Clostridium ljungdahlii</name>
    <dbReference type="NCBI Taxonomy" id="1538"/>
    <lineage>
        <taxon>Bacteria</taxon>
        <taxon>Bacillati</taxon>
        <taxon>Bacillota</taxon>
        <taxon>Clostridia</taxon>
        <taxon>Eubacteriales</taxon>
        <taxon>Clostridiaceae</taxon>
        <taxon>Clostridium</taxon>
    </lineage>
</organism>
<dbReference type="PANTHER" id="PTHR21581:SF33">
    <property type="entry name" value="D-ALANYL-D-ALANINE CARBOXYPEPTIDASE DACB"/>
    <property type="match status" value="1"/>
</dbReference>
<keyword evidence="9" id="KW-0133">Cell shape</keyword>
<dbReference type="Gene3D" id="2.60.410.10">
    <property type="entry name" value="D-Ala-D-Ala carboxypeptidase, C-terminal domain"/>
    <property type="match status" value="1"/>
</dbReference>
<evidence type="ECO:0000259" key="17">
    <source>
        <dbReference type="SMART" id="SM00936"/>
    </source>
</evidence>
<evidence type="ECO:0000256" key="15">
    <source>
        <dbReference type="RuleBase" id="RU004016"/>
    </source>
</evidence>
<gene>
    <name evidence="18" type="primary">dacB_2</name>
    <name evidence="18" type="ORF">WY13_03660</name>
</gene>
<evidence type="ECO:0000256" key="14">
    <source>
        <dbReference type="PIRSR" id="PIRSR618044-2"/>
    </source>
</evidence>
<comment type="caution">
    <text evidence="18">The sequence shown here is derived from an EMBL/GenBank/DDBJ whole genome shotgun (WGS) entry which is preliminary data.</text>
</comment>
<dbReference type="SMART" id="SM00936">
    <property type="entry name" value="PBP5_C"/>
    <property type="match status" value="1"/>
</dbReference>
<evidence type="ECO:0000256" key="16">
    <source>
        <dbReference type="SAM" id="SignalP"/>
    </source>
</evidence>
<evidence type="ECO:0000256" key="7">
    <source>
        <dbReference type="ARBA" id="ARBA00022729"/>
    </source>
</evidence>
<feature type="active site" description="Proton acceptor" evidence="13">
    <location>
        <position position="67"/>
    </location>
</feature>
<evidence type="ECO:0000313" key="19">
    <source>
        <dbReference type="Proteomes" id="UP000077407"/>
    </source>
</evidence>
<protein>
    <recommendedName>
        <fullName evidence="4">serine-type D-Ala-D-Ala carboxypeptidase</fullName>
        <ecNumber evidence="4">3.4.16.4</ecNumber>
    </recommendedName>
</protein>
<dbReference type="PANTHER" id="PTHR21581">
    <property type="entry name" value="D-ALANYL-D-ALANINE CARBOXYPEPTIDASE"/>
    <property type="match status" value="1"/>
</dbReference>
<dbReference type="SUPFAM" id="SSF56601">
    <property type="entry name" value="beta-lactamase/transpeptidase-like"/>
    <property type="match status" value="1"/>
</dbReference>
<feature type="domain" description="Peptidase S11 D-Ala-D-Ala carboxypeptidase A C-terminal" evidence="17">
    <location>
        <begin position="274"/>
        <end position="359"/>
    </location>
</feature>
<evidence type="ECO:0000256" key="9">
    <source>
        <dbReference type="ARBA" id="ARBA00022960"/>
    </source>
</evidence>
<dbReference type="Pfam" id="PF00768">
    <property type="entry name" value="Peptidase_S11"/>
    <property type="match status" value="1"/>
</dbReference>
<dbReference type="RefSeq" id="WP_063556911.1">
    <property type="nucleotide sequence ID" value="NZ_LITT01000062.1"/>
</dbReference>
<dbReference type="PATRIC" id="fig|1538.10.peg.3738"/>
<accession>A0A162KJT9</accession>
<evidence type="ECO:0000256" key="2">
    <source>
        <dbReference type="ARBA" id="ARBA00004752"/>
    </source>
</evidence>
<evidence type="ECO:0000256" key="10">
    <source>
        <dbReference type="ARBA" id="ARBA00022984"/>
    </source>
</evidence>
<dbReference type="GO" id="GO:0071555">
    <property type="term" value="P:cell wall organization"/>
    <property type="evidence" value="ECO:0007669"/>
    <property type="project" value="UniProtKB-KW"/>
</dbReference>
<name>A0A162KJT9_9CLOT</name>
<evidence type="ECO:0000256" key="13">
    <source>
        <dbReference type="PIRSR" id="PIRSR618044-1"/>
    </source>
</evidence>
<dbReference type="SUPFAM" id="SSF69189">
    <property type="entry name" value="Penicillin-binding protein associated domain"/>
    <property type="match status" value="1"/>
</dbReference>
<dbReference type="EC" id="3.4.16.4" evidence="4"/>
<comment type="pathway">
    <text evidence="2">Cell wall biogenesis; peptidoglycan biosynthesis.</text>
</comment>
<dbReference type="GO" id="GO:0009252">
    <property type="term" value="P:peptidoglycan biosynthetic process"/>
    <property type="evidence" value="ECO:0007669"/>
    <property type="project" value="UniProtKB-UniPathway"/>
</dbReference>
<dbReference type="InterPro" id="IPR012338">
    <property type="entry name" value="Beta-lactam/transpept-like"/>
</dbReference>
<keyword evidence="6" id="KW-0645">Protease</keyword>
<feature type="active site" description="Proton acceptor" evidence="13">
    <location>
        <position position="70"/>
    </location>
</feature>
<comment type="similarity">
    <text evidence="3 15">Belongs to the peptidase S11 family.</text>
</comment>
<dbReference type="InterPro" id="IPR037167">
    <property type="entry name" value="Peptidase_S11_C_sf"/>
</dbReference>
<feature type="signal peptide" evidence="16">
    <location>
        <begin position="1"/>
        <end position="26"/>
    </location>
</feature>
<sequence>MKFKKSLSYIVITFILFNICSYTVFADDKNSSFREPNINARCAIAMDSKSKVVMYQKNASELVPMASTTKIMTVLVAIKYGKLDEKVQISSRSAGIRGSVVGYKKGESITLKELLYGLMMRSGNDAAIAISEGVSGSVEEFVKLMNEYASEIGVINTHFKTPHGLDKEEHYSTAYDLAVLTSIAKNNALFNEIVSSKDVDGPQNGFTRSYHNINKILWKIPDANGVKTGYTGKAGKCLVTSTKVQGNDVIIVVLNCPGRWEETEKIYKYVDKNFKFNKLFSKGDKALELRVNKKDLKLECEDNVIVPIKNGFKCSVKIIKPQRIKYSINKGDKIGMLCIYEGDKKIYSTPLRASNSIKVKKFMKWTF</sequence>
<comment type="function">
    <text evidence="1">Removes C-terminal D-alanyl residues from sugar-peptide cell wall precursors.</text>
</comment>
<dbReference type="PRINTS" id="PR00725">
    <property type="entry name" value="DADACBPTASE1"/>
</dbReference>
<keyword evidence="8 18" id="KW-0378">Hydrolase</keyword>
<keyword evidence="5 18" id="KW-0121">Carboxypeptidase</keyword>
<dbReference type="OrthoDB" id="9791132at2"/>
<reference evidence="18 19" key="1">
    <citation type="journal article" date="2015" name="Biotechnol. Bioeng.">
        <title>Genome sequence and phenotypic characterization of Caulobacter segnis.</title>
        <authorList>
            <person name="Patel S."/>
            <person name="Fletcher B."/>
            <person name="Scott D.C."/>
            <person name="Ely B."/>
        </authorList>
    </citation>
    <scope>NUCLEOTIDE SEQUENCE [LARGE SCALE GENOMIC DNA]</scope>
    <source>
        <strain evidence="18 19">ERI-2</strain>
    </source>
</reference>
<evidence type="ECO:0000256" key="12">
    <source>
        <dbReference type="ARBA" id="ARBA00034000"/>
    </source>
</evidence>
<evidence type="ECO:0000256" key="11">
    <source>
        <dbReference type="ARBA" id="ARBA00023316"/>
    </source>
</evidence>
<dbReference type="InterPro" id="IPR015956">
    <property type="entry name" value="Peniciliin-bd_prot_C_sf"/>
</dbReference>
<evidence type="ECO:0000256" key="1">
    <source>
        <dbReference type="ARBA" id="ARBA00003217"/>
    </source>
</evidence>
<dbReference type="InterPro" id="IPR018044">
    <property type="entry name" value="Peptidase_S11"/>
</dbReference>
<dbReference type="GO" id="GO:0009002">
    <property type="term" value="F:serine-type D-Ala-D-Ala carboxypeptidase activity"/>
    <property type="evidence" value="ECO:0007669"/>
    <property type="project" value="UniProtKB-EC"/>
</dbReference>
<evidence type="ECO:0000313" key="18">
    <source>
        <dbReference type="EMBL" id="OAA83332.1"/>
    </source>
</evidence>
<dbReference type="GO" id="GO:0008360">
    <property type="term" value="P:regulation of cell shape"/>
    <property type="evidence" value="ECO:0007669"/>
    <property type="project" value="UniProtKB-KW"/>
</dbReference>
<feature type="active site" evidence="13">
    <location>
        <position position="122"/>
    </location>
</feature>
<dbReference type="Gene3D" id="3.40.710.10">
    <property type="entry name" value="DD-peptidase/beta-lactamase superfamily"/>
    <property type="match status" value="1"/>
</dbReference>
<dbReference type="InterPro" id="IPR012907">
    <property type="entry name" value="Peptidase_S11_C"/>
</dbReference>